<protein>
    <submittedName>
        <fullName evidence="1">Uncharacterized protein</fullName>
    </submittedName>
</protein>
<evidence type="ECO:0000313" key="1">
    <source>
        <dbReference type="EMBL" id="GHG05140.1"/>
    </source>
</evidence>
<accession>A0A919BR00</accession>
<evidence type="ECO:0000313" key="2">
    <source>
        <dbReference type="Proteomes" id="UP000632849"/>
    </source>
</evidence>
<reference evidence="1" key="2">
    <citation type="submission" date="2020-09" db="EMBL/GenBank/DDBJ databases">
        <authorList>
            <person name="Sun Q."/>
            <person name="Ohkuma M."/>
        </authorList>
    </citation>
    <scope>NUCLEOTIDE SEQUENCE</scope>
    <source>
        <strain evidence="1">JCM 4122</strain>
    </source>
</reference>
<sequence length="96" mass="10747">MACFYFNSNQAGAIATIGEGEYNLDDQIFTANTGAGAGTYLEDNAASVDSRETSIYYCIHRDRWWSGPYDVLPAQYKMNLVATYNKNSSTTLYHNH</sequence>
<name>A0A919BR00_STRFL</name>
<organism evidence="1 2">
    <name type="scientific">Streptomyces filamentosus</name>
    <name type="common">Streptomyces roseosporus</name>
    <dbReference type="NCBI Taxonomy" id="67294"/>
    <lineage>
        <taxon>Bacteria</taxon>
        <taxon>Bacillati</taxon>
        <taxon>Actinomycetota</taxon>
        <taxon>Actinomycetes</taxon>
        <taxon>Kitasatosporales</taxon>
        <taxon>Streptomycetaceae</taxon>
        <taxon>Streptomyces</taxon>
    </lineage>
</organism>
<comment type="caution">
    <text evidence="1">The sequence shown here is derived from an EMBL/GenBank/DDBJ whole genome shotgun (WGS) entry which is preliminary data.</text>
</comment>
<dbReference type="Proteomes" id="UP000632849">
    <property type="component" value="Unassembled WGS sequence"/>
</dbReference>
<dbReference type="RefSeq" id="WP_190042430.1">
    <property type="nucleotide sequence ID" value="NZ_BNBE01000002.1"/>
</dbReference>
<gene>
    <name evidence="1" type="ORF">GCM10017667_39850</name>
</gene>
<keyword evidence="2" id="KW-1185">Reference proteome</keyword>
<reference evidence="1" key="1">
    <citation type="journal article" date="2014" name="Int. J. Syst. Evol. Microbiol.">
        <title>Complete genome sequence of Corynebacterium casei LMG S-19264T (=DSM 44701T), isolated from a smear-ripened cheese.</title>
        <authorList>
            <consortium name="US DOE Joint Genome Institute (JGI-PGF)"/>
            <person name="Walter F."/>
            <person name="Albersmeier A."/>
            <person name="Kalinowski J."/>
            <person name="Ruckert C."/>
        </authorList>
    </citation>
    <scope>NUCLEOTIDE SEQUENCE</scope>
    <source>
        <strain evidence="1">JCM 4122</strain>
    </source>
</reference>
<proteinExistence type="predicted"/>
<dbReference type="EMBL" id="BNBE01000002">
    <property type="protein sequence ID" value="GHG05140.1"/>
    <property type="molecule type" value="Genomic_DNA"/>
</dbReference>
<dbReference type="AlphaFoldDB" id="A0A919BR00"/>